<gene>
    <name evidence="1" type="ordered locus">Celal_1963</name>
</gene>
<evidence type="ECO:0000313" key="2">
    <source>
        <dbReference type="Proteomes" id="UP000008634"/>
    </source>
</evidence>
<proteinExistence type="predicted"/>
<name>E6XF39_CELAD</name>
<dbReference type="RefSeq" id="WP_013550738.1">
    <property type="nucleotide sequence ID" value="NC_014934.1"/>
</dbReference>
<dbReference type="EMBL" id="CP002453">
    <property type="protein sequence ID" value="ADV49261.1"/>
    <property type="molecule type" value="Genomic_DNA"/>
</dbReference>
<accession>E6XF39</accession>
<dbReference type="STRING" id="688270.Celal_1963"/>
<keyword evidence="2" id="KW-1185">Reference proteome</keyword>
<protein>
    <submittedName>
        <fullName evidence="1">Uncharacterized protein</fullName>
    </submittedName>
</protein>
<dbReference type="AlphaFoldDB" id="E6XF39"/>
<dbReference type="HOGENOM" id="CLU_467481_0_0_10"/>
<evidence type="ECO:0000313" key="1">
    <source>
        <dbReference type="EMBL" id="ADV49261.1"/>
    </source>
</evidence>
<dbReference type="eggNOG" id="COG2885">
    <property type="taxonomic scope" value="Bacteria"/>
</dbReference>
<reference evidence="1 2" key="1">
    <citation type="journal article" date="2010" name="Stand. Genomic Sci.">
        <title>Complete genome sequence of Cellulophaga algicola type strain (IC166).</title>
        <authorList>
            <person name="Abt B."/>
            <person name="Lu M."/>
            <person name="Misra M."/>
            <person name="Han C."/>
            <person name="Nolan M."/>
            <person name="Lucas S."/>
            <person name="Hammon N."/>
            <person name="Deshpande S."/>
            <person name="Cheng J.F."/>
            <person name="Tapia R."/>
            <person name="Goodwin L."/>
            <person name="Pitluck S."/>
            <person name="Liolios K."/>
            <person name="Pagani I."/>
            <person name="Ivanova N."/>
            <person name="Mavromatis K."/>
            <person name="Ovchinikova G."/>
            <person name="Pati A."/>
            <person name="Chen A."/>
            <person name="Palaniappan K."/>
            <person name="Land M."/>
            <person name="Hauser L."/>
            <person name="Chang Y.J."/>
            <person name="Jeffries C.D."/>
            <person name="Detter J.C."/>
            <person name="Brambilla E."/>
            <person name="Rohde M."/>
            <person name="Tindall B.J."/>
            <person name="Goker M."/>
            <person name="Woyke T."/>
            <person name="Bristow J."/>
            <person name="Eisen J.A."/>
            <person name="Markowitz V."/>
            <person name="Hugenholtz P."/>
            <person name="Kyrpides N.C."/>
            <person name="Klenk H.P."/>
            <person name="Lapidus A."/>
        </authorList>
    </citation>
    <scope>NUCLEOTIDE SEQUENCE [LARGE SCALE GENOMIC DNA]</scope>
    <source>
        <strain evidence="2">DSM 14237 / IC166 / ACAM 630</strain>
    </source>
</reference>
<organism evidence="1 2">
    <name type="scientific">Cellulophaga algicola (strain DSM 14237 / IC166 / ACAM 630)</name>
    <dbReference type="NCBI Taxonomy" id="688270"/>
    <lineage>
        <taxon>Bacteria</taxon>
        <taxon>Pseudomonadati</taxon>
        <taxon>Bacteroidota</taxon>
        <taxon>Flavobacteriia</taxon>
        <taxon>Flavobacteriales</taxon>
        <taxon>Flavobacteriaceae</taxon>
        <taxon>Cellulophaga</taxon>
    </lineage>
</organism>
<dbReference type="Proteomes" id="UP000008634">
    <property type="component" value="Chromosome"/>
</dbReference>
<dbReference type="OrthoDB" id="7796826at2"/>
<dbReference type="KEGG" id="cao:Celal_1963"/>
<sequence>MNNRVLDSVQFENNTSVIFLKKFTNDKLKDILIRELKLAVKNYKYPHSNIFSTDIKSKLIEDQNANSKPLDGGVISGTFPNLVSKVSDQRLIETYFKHTKNFIFGEVPGISEKDFKIFYIDTLVNPILSDGEGNLNVQKEGRVVANRTVGLNVYESVKKREPQDVTIKLGHGRFHVEGSVSGFVGASLNLSGGFEVNTYKGVAQLTGKKDPTEEKATAYKGKLLAATEKGKNNPSADVSLFGADAGGKASAFAGAKAEASLSIALEWTNPDKITKGWGILASVGGAVTGTAGAGLEGEFKIGFDQKTGTFQIKVKANATWGLGGGGAMSFSVGIEQLYDFVVLVYHKLEENDFNILKVFEQKLYSDNLTESESDIDVFEVYTGWILKLWQQKDYFKAAGALMGSSAVFGFSILQDFNDFVDEFKNYEENRTETEYMAANVIANSNMLTYVPPKVKGRMLYQLAEYKYIQIIRKDRQKEIDVIANLVSGDLYADFEEAALIIIESITHGREWQETMEHMAVKALDGTYQVHDETTKGTSGRFIAVQESKQFLQNELLTDTDDWKRFENHINTIKNLDKAWIKEF</sequence>